<dbReference type="EMBL" id="JBFXLQ010000003">
    <property type="protein sequence ID" value="KAL2871544.1"/>
    <property type="molecule type" value="Genomic_DNA"/>
</dbReference>
<dbReference type="InterPro" id="IPR036291">
    <property type="entry name" value="NAD(P)-bd_dom_sf"/>
</dbReference>
<dbReference type="InterPro" id="IPR051783">
    <property type="entry name" value="NAD(P)-dependent_oxidoreduct"/>
</dbReference>
<feature type="domain" description="NAD-dependent epimerase/dehydratase" evidence="1">
    <location>
        <begin position="5"/>
        <end position="230"/>
    </location>
</feature>
<protein>
    <recommendedName>
        <fullName evidence="1">NAD-dependent epimerase/dehydratase domain-containing protein</fullName>
    </recommendedName>
</protein>
<organism evidence="2 3">
    <name type="scientific">Aspergillus lucknowensis</name>
    <dbReference type="NCBI Taxonomy" id="176173"/>
    <lineage>
        <taxon>Eukaryota</taxon>
        <taxon>Fungi</taxon>
        <taxon>Dikarya</taxon>
        <taxon>Ascomycota</taxon>
        <taxon>Pezizomycotina</taxon>
        <taxon>Eurotiomycetes</taxon>
        <taxon>Eurotiomycetidae</taxon>
        <taxon>Eurotiales</taxon>
        <taxon>Aspergillaceae</taxon>
        <taxon>Aspergillus</taxon>
        <taxon>Aspergillus subgen. Nidulantes</taxon>
    </lineage>
</organism>
<dbReference type="Gene3D" id="3.40.50.720">
    <property type="entry name" value="NAD(P)-binding Rossmann-like Domain"/>
    <property type="match status" value="1"/>
</dbReference>
<dbReference type="Pfam" id="PF01370">
    <property type="entry name" value="Epimerase"/>
    <property type="match status" value="1"/>
</dbReference>
<dbReference type="InterPro" id="IPR001509">
    <property type="entry name" value="Epimerase_deHydtase"/>
</dbReference>
<dbReference type="PANTHER" id="PTHR48079">
    <property type="entry name" value="PROTEIN YEEZ"/>
    <property type="match status" value="1"/>
</dbReference>
<dbReference type="SUPFAM" id="SSF51735">
    <property type="entry name" value="NAD(P)-binding Rossmann-fold domains"/>
    <property type="match status" value="1"/>
</dbReference>
<proteinExistence type="predicted"/>
<comment type="caution">
    <text evidence="2">The sequence shown here is derived from an EMBL/GenBank/DDBJ whole genome shotgun (WGS) entry which is preliminary data.</text>
</comment>
<accession>A0ABR4M4N5</accession>
<dbReference type="RefSeq" id="XP_070890523.1">
    <property type="nucleotide sequence ID" value="XM_071032076.1"/>
</dbReference>
<evidence type="ECO:0000313" key="3">
    <source>
        <dbReference type="Proteomes" id="UP001610432"/>
    </source>
</evidence>
<evidence type="ECO:0000259" key="1">
    <source>
        <dbReference type="Pfam" id="PF01370"/>
    </source>
</evidence>
<reference evidence="2 3" key="1">
    <citation type="submission" date="2024-07" db="EMBL/GenBank/DDBJ databases">
        <title>Section-level genome sequencing and comparative genomics of Aspergillus sections Usti and Cavernicolus.</title>
        <authorList>
            <consortium name="Lawrence Berkeley National Laboratory"/>
            <person name="Nybo J.L."/>
            <person name="Vesth T.C."/>
            <person name="Theobald S."/>
            <person name="Frisvad J.C."/>
            <person name="Larsen T.O."/>
            <person name="Kjaerboelling I."/>
            <person name="Rothschild-Mancinelli K."/>
            <person name="Lyhne E.K."/>
            <person name="Kogle M.E."/>
            <person name="Barry K."/>
            <person name="Clum A."/>
            <person name="Na H."/>
            <person name="Ledsgaard L."/>
            <person name="Lin J."/>
            <person name="Lipzen A."/>
            <person name="Kuo A."/>
            <person name="Riley R."/>
            <person name="Mondo S."/>
            <person name="Labutti K."/>
            <person name="Haridas S."/>
            <person name="Pangalinan J."/>
            <person name="Salamov A.A."/>
            <person name="Simmons B.A."/>
            <person name="Magnuson J.K."/>
            <person name="Chen J."/>
            <person name="Drula E."/>
            <person name="Henrissat B."/>
            <person name="Wiebenga A."/>
            <person name="Lubbers R.J."/>
            <person name="Gomes A.C."/>
            <person name="Macurrencykelacurrency M.R."/>
            <person name="Stajich J."/>
            <person name="Grigoriev I.V."/>
            <person name="Mortensen U.H."/>
            <person name="De Vries R.P."/>
            <person name="Baker S.E."/>
            <person name="Andersen M.R."/>
        </authorList>
    </citation>
    <scope>NUCLEOTIDE SEQUENCE [LARGE SCALE GENOMIC DNA]</scope>
    <source>
        <strain evidence="2 3">CBS 449.75</strain>
    </source>
</reference>
<gene>
    <name evidence="2" type="ORF">BJX67DRAFT_377309</name>
</gene>
<keyword evidence="3" id="KW-1185">Reference proteome</keyword>
<sequence length="356" mass="39154">MAPHILVTGAGGYIGGSIAADLLNAKEGFTKGTEIHAAVRSQEQAQSLSGLAVNVAHLDLGDKKLVENYLLSHDIDIVINTATSIDRTVALNLISGLSARRAATGKESYLIHTSGLSAFDEVTSWPFGPIKDTDAVYDLESKSKNTYIVRQVDTLIVEHCKASGVMLFMIFPPTLHGRGSGTWNQLSPQIPSLIKAGVKERRVYKFPDSRDAILAHISDIAAFFTLLVNAILRGDRLPEGQDGYYFLVSHEVSWWEILEKLAARLYARGLIDSPDLDVWPSEKVVAEAVGVPVRFAHSMWNASAKITCERQSILGWQPKWNKEQFLSRLDDEIDDFLELGLPKSSLLDSLKPKSAQ</sequence>
<name>A0ABR4M4N5_9EURO</name>
<dbReference type="GeneID" id="98147148"/>
<dbReference type="Proteomes" id="UP001610432">
    <property type="component" value="Unassembled WGS sequence"/>
</dbReference>
<evidence type="ECO:0000313" key="2">
    <source>
        <dbReference type="EMBL" id="KAL2871544.1"/>
    </source>
</evidence>
<dbReference type="PANTHER" id="PTHR48079:SF6">
    <property type="entry name" value="NAD(P)-BINDING DOMAIN-CONTAINING PROTEIN-RELATED"/>
    <property type="match status" value="1"/>
</dbReference>